<comment type="caution">
    <text evidence="3">The sequence shown here is derived from an EMBL/GenBank/DDBJ whole genome shotgun (WGS) entry which is preliminary data.</text>
</comment>
<dbReference type="PANTHER" id="PTHR42949:SF3">
    <property type="entry name" value="ANAEROBIC GLYCEROL-3-PHOSPHATE DEHYDROGENASE SUBUNIT B"/>
    <property type="match status" value="1"/>
</dbReference>
<protein>
    <submittedName>
        <fullName evidence="3">Pyridine nucleotide-disulfide oxidoreductase</fullName>
    </submittedName>
</protein>
<dbReference type="Gene3D" id="3.50.50.60">
    <property type="entry name" value="FAD/NAD(P)-binding domain"/>
    <property type="match status" value="2"/>
</dbReference>
<dbReference type="Pfam" id="PF07992">
    <property type="entry name" value="Pyr_redox_2"/>
    <property type="match status" value="1"/>
</dbReference>
<dbReference type="PANTHER" id="PTHR42949">
    <property type="entry name" value="ANAEROBIC GLYCEROL-3-PHOSPHATE DEHYDROGENASE SUBUNIT B"/>
    <property type="match status" value="1"/>
</dbReference>
<dbReference type="InterPro" id="IPR036188">
    <property type="entry name" value="FAD/NAD-bd_sf"/>
</dbReference>
<name>A0A533I895_PARDE</name>
<reference evidence="3 4" key="1">
    <citation type="journal article" date="2017" name="Nat. Commun.">
        <title>In situ click chemistry generation of cyclooxygenase-2 inhibitors.</title>
        <authorList>
            <person name="Bhardwaj A."/>
            <person name="Kaur J."/>
            <person name="Wuest M."/>
            <person name="Wuest F."/>
        </authorList>
    </citation>
    <scope>NUCLEOTIDE SEQUENCE [LARGE SCALE GENOMIC DNA]</scope>
    <source>
        <strain evidence="3">S2_012_000_R3_94</strain>
    </source>
</reference>
<dbReference type="InterPro" id="IPR051691">
    <property type="entry name" value="Metab_Enz_Cyan_OpOx_G3PDH"/>
</dbReference>
<evidence type="ECO:0000313" key="4">
    <source>
        <dbReference type="Proteomes" id="UP000315344"/>
    </source>
</evidence>
<keyword evidence="1" id="KW-0560">Oxidoreductase</keyword>
<proteinExistence type="predicted"/>
<accession>A0A533I895</accession>
<dbReference type="GO" id="GO:0016491">
    <property type="term" value="F:oxidoreductase activity"/>
    <property type="evidence" value="ECO:0007669"/>
    <property type="project" value="UniProtKB-KW"/>
</dbReference>
<feature type="domain" description="FAD/NAD(P)-binding" evidence="2">
    <location>
        <begin position="2"/>
        <end position="295"/>
    </location>
</feature>
<dbReference type="InterPro" id="IPR023753">
    <property type="entry name" value="FAD/NAD-binding_dom"/>
</dbReference>
<dbReference type="PRINTS" id="PR00368">
    <property type="entry name" value="FADPNR"/>
</dbReference>
<dbReference type="Proteomes" id="UP000315344">
    <property type="component" value="Unassembled WGS sequence"/>
</dbReference>
<organism evidence="3 4">
    <name type="scientific">Paracoccus denitrificans</name>
    <dbReference type="NCBI Taxonomy" id="266"/>
    <lineage>
        <taxon>Bacteria</taxon>
        <taxon>Pseudomonadati</taxon>
        <taxon>Pseudomonadota</taxon>
        <taxon>Alphaproteobacteria</taxon>
        <taxon>Rhodobacterales</taxon>
        <taxon>Paracoccaceae</taxon>
        <taxon>Paracoccus</taxon>
    </lineage>
</organism>
<evidence type="ECO:0000256" key="1">
    <source>
        <dbReference type="ARBA" id="ARBA00023002"/>
    </source>
</evidence>
<gene>
    <name evidence="3" type="ORF">DI616_12770</name>
</gene>
<dbReference type="EMBL" id="VAFL01000009">
    <property type="protein sequence ID" value="TKW66042.1"/>
    <property type="molecule type" value="Genomic_DNA"/>
</dbReference>
<dbReference type="SUPFAM" id="SSF51905">
    <property type="entry name" value="FAD/NAD(P)-binding domain"/>
    <property type="match status" value="1"/>
</dbReference>
<evidence type="ECO:0000259" key="2">
    <source>
        <dbReference type="Pfam" id="PF07992"/>
    </source>
</evidence>
<dbReference type="AlphaFoldDB" id="A0A533I895"/>
<sequence length="400" mass="42106">MAIIGAGPAGLAAAAELGRLGAGRVTVIEREPVPGGIPRHCGHSPFGMREFHRILSGQAYAARLAAAASAAGATILCDTTAIALHDGPALDLTGPDGAFRLNARAVLLATGTRESSRVQRLIGGQKPGGIIPTGALQGLVHLNHQIPFQRPVVLGTELVSFSALLTCRQAGIRPVAMIEPGPRIVARAPSGLLPRLMGIPLRMNTSIAAIHGRDRVTGVTLSGPEGETHLDCDGVLLTGAFRSETALLADADAVIDPRSTGPMIDSFGRTFTPGYFAAGNLLRPVETAGACWDEGRRAAHAIHAWLQDALPDPGQGLPLFLRSDTIRYALPQVIFPDGPGRHQQIQLRVTRPVRGILKLRQGAVVVASRKIDARPERRVTLALPKTLLNAPLTLTLEETA</sequence>
<evidence type="ECO:0000313" key="3">
    <source>
        <dbReference type="EMBL" id="TKW66042.1"/>
    </source>
</evidence>